<evidence type="ECO:0000313" key="3">
    <source>
        <dbReference type="Proteomes" id="UP001519460"/>
    </source>
</evidence>
<reference evidence="2 3" key="1">
    <citation type="journal article" date="2023" name="Sci. Data">
        <title>Genome assembly of the Korean intertidal mud-creeper Batillaria attramentaria.</title>
        <authorList>
            <person name="Patra A.K."/>
            <person name="Ho P.T."/>
            <person name="Jun S."/>
            <person name="Lee S.J."/>
            <person name="Kim Y."/>
            <person name="Won Y.J."/>
        </authorList>
    </citation>
    <scope>NUCLEOTIDE SEQUENCE [LARGE SCALE GENOMIC DNA]</scope>
    <source>
        <strain evidence="2">Wonlab-2016</strain>
    </source>
</reference>
<sequence>MPSELFGSTSSGAASAGKEGDCQDDEFDSQPRAESKFSSTVSDRTLTVAEK</sequence>
<protein>
    <submittedName>
        <fullName evidence="2">Uncharacterized protein</fullName>
    </submittedName>
</protein>
<proteinExistence type="predicted"/>
<name>A0ABD0JWA0_9CAEN</name>
<comment type="caution">
    <text evidence="2">The sequence shown here is derived from an EMBL/GenBank/DDBJ whole genome shotgun (WGS) entry which is preliminary data.</text>
</comment>
<feature type="region of interest" description="Disordered" evidence="1">
    <location>
        <begin position="1"/>
        <end position="51"/>
    </location>
</feature>
<keyword evidence="3" id="KW-1185">Reference proteome</keyword>
<evidence type="ECO:0000256" key="1">
    <source>
        <dbReference type="SAM" id="MobiDB-lite"/>
    </source>
</evidence>
<evidence type="ECO:0000313" key="2">
    <source>
        <dbReference type="EMBL" id="KAK7478994.1"/>
    </source>
</evidence>
<organism evidence="2 3">
    <name type="scientific">Batillaria attramentaria</name>
    <dbReference type="NCBI Taxonomy" id="370345"/>
    <lineage>
        <taxon>Eukaryota</taxon>
        <taxon>Metazoa</taxon>
        <taxon>Spiralia</taxon>
        <taxon>Lophotrochozoa</taxon>
        <taxon>Mollusca</taxon>
        <taxon>Gastropoda</taxon>
        <taxon>Caenogastropoda</taxon>
        <taxon>Sorbeoconcha</taxon>
        <taxon>Cerithioidea</taxon>
        <taxon>Batillariidae</taxon>
        <taxon>Batillaria</taxon>
    </lineage>
</organism>
<accession>A0ABD0JWA0</accession>
<feature type="compositionally biased region" description="Low complexity" evidence="1">
    <location>
        <begin position="7"/>
        <end position="17"/>
    </location>
</feature>
<gene>
    <name evidence="2" type="ORF">BaRGS_00029755</name>
</gene>
<dbReference type="EMBL" id="JACVVK020000313">
    <property type="protein sequence ID" value="KAK7478994.1"/>
    <property type="molecule type" value="Genomic_DNA"/>
</dbReference>
<feature type="non-terminal residue" evidence="2">
    <location>
        <position position="51"/>
    </location>
</feature>
<feature type="compositionally biased region" description="Polar residues" evidence="1">
    <location>
        <begin position="36"/>
        <end position="45"/>
    </location>
</feature>
<dbReference type="AlphaFoldDB" id="A0ABD0JWA0"/>
<dbReference type="Proteomes" id="UP001519460">
    <property type="component" value="Unassembled WGS sequence"/>
</dbReference>